<dbReference type="RefSeq" id="WP_111613030.1">
    <property type="nucleotide sequence ID" value="NZ_QLLK01000013.1"/>
</dbReference>
<protein>
    <submittedName>
        <fullName evidence="4">CubicO group peptidase (Beta-lactamase class C family)</fullName>
    </submittedName>
</protein>
<comment type="caution">
    <text evidence="4">The sequence shown here is derived from an EMBL/GenBank/DDBJ whole genome shotgun (WGS) entry which is preliminary data.</text>
</comment>
<evidence type="ECO:0000313" key="5">
    <source>
        <dbReference type="Proteomes" id="UP000249610"/>
    </source>
</evidence>
<dbReference type="Gene3D" id="3.40.710.10">
    <property type="entry name" value="DD-peptidase/beta-lactamase superfamily"/>
    <property type="match status" value="1"/>
</dbReference>
<reference evidence="4 5" key="1">
    <citation type="submission" date="2018-06" db="EMBL/GenBank/DDBJ databases">
        <title>Genomic Encyclopedia of Archaeal and Bacterial Type Strains, Phase II (KMG-II): from individual species to whole genera.</title>
        <authorList>
            <person name="Goeker M."/>
        </authorList>
    </citation>
    <scope>NUCLEOTIDE SEQUENCE [LARGE SCALE GENOMIC DNA]</scope>
    <source>
        <strain evidence="4 5">DSM 23446</strain>
    </source>
</reference>
<dbReference type="Pfam" id="PF00144">
    <property type="entry name" value="Beta-lactamase"/>
    <property type="match status" value="1"/>
</dbReference>
<dbReference type="InterPro" id="IPR050491">
    <property type="entry name" value="AmpC-like"/>
</dbReference>
<feature type="domain" description="Peptidase S12 Pab87-related C-terminal" evidence="3">
    <location>
        <begin position="407"/>
        <end position="505"/>
    </location>
</feature>
<dbReference type="SUPFAM" id="SSF56601">
    <property type="entry name" value="beta-lactamase/transpeptidase-like"/>
    <property type="match status" value="1"/>
</dbReference>
<dbReference type="InterPro" id="IPR021860">
    <property type="entry name" value="Peptidase_S12_Pab87-rel_C"/>
</dbReference>
<dbReference type="OrthoDB" id="1522765at2"/>
<feature type="chain" id="PRO_5016389880" evidence="1">
    <location>
        <begin position="20"/>
        <end position="596"/>
    </location>
</feature>
<accession>A0A327P3J3</accession>
<name>A0A327P3J3_9BACT</name>
<keyword evidence="5" id="KW-1185">Reference proteome</keyword>
<evidence type="ECO:0000259" key="3">
    <source>
        <dbReference type="Pfam" id="PF11954"/>
    </source>
</evidence>
<dbReference type="Pfam" id="PF11954">
    <property type="entry name" value="DUF3471"/>
    <property type="match status" value="1"/>
</dbReference>
<dbReference type="Proteomes" id="UP000249610">
    <property type="component" value="Unassembled WGS sequence"/>
</dbReference>
<dbReference type="InterPro" id="IPR001466">
    <property type="entry name" value="Beta-lactam-related"/>
</dbReference>
<dbReference type="AlphaFoldDB" id="A0A327P3J3"/>
<organism evidence="4 5">
    <name type="scientific">Algoriphagus yeomjeoni</name>
    <dbReference type="NCBI Taxonomy" id="291403"/>
    <lineage>
        <taxon>Bacteria</taxon>
        <taxon>Pseudomonadati</taxon>
        <taxon>Bacteroidota</taxon>
        <taxon>Cytophagia</taxon>
        <taxon>Cytophagales</taxon>
        <taxon>Cyclobacteriaceae</taxon>
        <taxon>Algoriphagus</taxon>
    </lineage>
</organism>
<proteinExistence type="predicted"/>
<gene>
    <name evidence="4" type="ORF">LV83_03715</name>
</gene>
<dbReference type="PANTHER" id="PTHR46825">
    <property type="entry name" value="D-ALANYL-D-ALANINE-CARBOXYPEPTIDASE/ENDOPEPTIDASE AMPH"/>
    <property type="match status" value="1"/>
</dbReference>
<evidence type="ECO:0000313" key="4">
    <source>
        <dbReference type="EMBL" id="RAI85634.1"/>
    </source>
</evidence>
<feature type="signal peptide" evidence="1">
    <location>
        <begin position="1"/>
        <end position="19"/>
    </location>
</feature>
<evidence type="ECO:0000259" key="2">
    <source>
        <dbReference type="Pfam" id="PF00144"/>
    </source>
</evidence>
<keyword evidence="1" id="KW-0732">Signal</keyword>
<dbReference type="InterPro" id="IPR012338">
    <property type="entry name" value="Beta-lactam/transpept-like"/>
</dbReference>
<sequence>MRTQVITLLFLISSSLAFAQTKLDTKTLDTKLKALQEATQTVGFSVAVVKGDQLIYSKGFGYRDLENKILADENTLYAIGSSSKAFTVALLGIMEEEKGLKFTDSPKKYLPELEFYNDELNNQVTILDMISHRTGLPRHDISWYLFPTADKDSLLARVKYQEPFTGIRKQWYYNNFMYLAQGLITEKLTGKSWEDNIRERFFKPLNMTNSNVSISEMVSQPNISKGYSLEDFTTNKAMPYYDIAAISPAGSINSSVKEMSNWLKIWLNKGKLGETQVLPEAYVAKAVNPLMLVGGGIADKQFPDQHLNSYGYAWFNSSYKGHYRLEHGGNIDGFSANVAFFPTDSLGIVVLTNQNGSALPGLVRDALSDELLGLEKTDWVSYYKEKIGKIKEQQEKAKAEKKSNTIPNTTPSHSLIEYTGKYYHPGYGTFTIEYKNDSLWAQFVRERVYLNHVHYDIFDAFAVVDNKVDTTSGGGLNFNFRTNDLGDIEAASLKLEPTLDPISFKRTPAEAKVTAETLESYVGTYTLGGTDLKVFMKEEKLTLFVPGQPEYTITPTGENEFIVKGLDGYKVRFEEKDGVTTMLLIQPNGTFPAIKK</sequence>
<dbReference type="PANTHER" id="PTHR46825:SF15">
    <property type="entry name" value="BETA-LACTAMASE-RELATED DOMAIN-CONTAINING PROTEIN"/>
    <property type="match status" value="1"/>
</dbReference>
<feature type="domain" description="Beta-lactamase-related" evidence="2">
    <location>
        <begin position="29"/>
        <end position="364"/>
    </location>
</feature>
<dbReference type="Gene3D" id="2.40.128.600">
    <property type="match status" value="1"/>
</dbReference>
<dbReference type="EMBL" id="QLLK01000013">
    <property type="protein sequence ID" value="RAI85634.1"/>
    <property type="molecule type" value="Genomic_DNA"/>
</dbReference>
<evidence type="ECO:0000256" key="1">
    <source>
        <dbReference type="SAM" id="SignalP"/>
    </source>
</evidence>